<gene>
    <name evidence="2" type="ORF">K402DRAFT_305624</name>
</gene>
<feature type="signal peptide" evidence="1">
    <location>
        <begin position="1"/>
        <end position="18"/>
    </location>
</feature>
<protein>
    <submittedName>
        <fullName evidence="2">Uncharacterized protein</fullName>
    </submittedName>
</protein>
<dbReference type="GO" id="GO:0009116">
    <property type="term" value="P:nucleoside metabolic process"/>
    <property type="evidence" value="ECO:0007669"/>
    <property type="project" value="InterPro"/>
</dbReference>
<dbReference type="AlphaFoldDB" id="A0A6G1H2L7"/>
<proteinExistence type="predicted"/>
<evidence type="ECO:0000313" key="2">
    <source>
        <dbReference type="EMBL" id="KAF1987260.1"/>
    </source>
</evidence>
<organism evidence="2 3">
    <name type="scientific">Aulographum hederae CBS 113979</name>
    <dbReference type="NCBI Taxonomy" id="1176131"/>
    <lineage>
        <taxon>Eukaryota</taxon>
        <taxon>Fungi</taxon>
        <taxon>Dikarya</taxon>
        <taxon>Ascomycota</taxon>
        <taxon>Pezizomycotina</taxon>
        <taxon>Dothideomycetes</taxon>
        <taxon>Pleosporomycetidae</taxon>
        <taxon>Aulographales</taxon>
        <taxon>Aulographaceae</taxon>
    </lineage>
</organism>
<dbReference type="EMBL" id="ML977153">
    <property type="protein sequence ID" value="KAF1987260.1"/>
    <property type="molecule type" value="Genomic_DNA"/>
</dbReference>
<evidence type="ECO:0000256" key="1">
    <source>
        <dbReference type="SAM" id="SignalP"/>
    </source>
</evidence>
<dbReference type="OrthoDB" id="1577640at2759"/>
<dbReference type="PANTHER" id="PTHR46082">
    <property type="entry name" value="ATP/GTP-BINDING PROTEIN-RELATED"/>
    <property type="match status" value="1"/>
</dbReference>
<evidence type="ECO:0000313" key="3">
    <source>
        <dbReference type="Proteomes" id="UP000800041"/>
    </source>
</evidence>
<dbReference type="Proteomes" id="UP000800041">
    <property type="component" value="Unassembled WGS sequence"/>
</dbReference>
<feature type="non-terminal residue" evidence="2">
    <location>
        <position position="55"/>
    </location>
</feature>
<dbReference type="InterPro" id="IPR053137">
    <property type="entry name" value="NLR-like"/>
</dbReference>
<feature type="chain" id="PRO_5026057517" evidence="1">
    <location>
        <begin position="19"/>
        <end position="55"/>
    </location>
</feature>
<dbReference type="InterPro" id="IPR035994">
    <property type="entry name" value="Nucleoside_phosphorylase_sf"/>
</dbReference>
<feature type="non-terminal residue" evidence="2">
    <location>
        <position position="1"/>
    </location>
</feature>
<reference evidence="2" key="1">
    <citation type="journal article" date="2020" name="Stud. Mycol.">
        <title>101 Dothideomycetes genomes: a test case for predicting lifestyles and emergence of pathogens.</title>
        <authorList>
            <person name="Haridas S."/>
            <person name="Albert R."/>
            <person name="Binder M."/>
            <person name="Bloem J."/>
            <person name="Labutti K."/>
            <person name="Salamov A."/>
            <person name="Andreopoulos B."/>
            <person name="Baker S."/>
            <person name="Barry K."/>
            <person name="Bills G."/>
            <person name="Bluhm B."/>
            <person name="Cannon C."/>
            <person name="Castanera R."/>
            <person name="Culley D."/>
            <person name="Daum C."/>
            <person name="Ezra D."/>
            <person name="Gonzalez J."/>
            <person name="Henrissat B."/>
            <person name="Kuo A."/>
            <person name="Liang C."/>
            <person name="Lipzen A."/>
            <person name="Lutzoni F."/>
            <person name="Magnuson J."/>
            <person name="Mondo S."/>
            <person name="Nolan M."/>
            <person name="Ohm R."/>
            <person name="Pangilinan J."/>
            <person name="Park H.-J."/>
            <person name="Ramirez L."/>
            <person name="Alfaro M."/>
            <person name="Sun H."/>
            <person name="Tritt A."/>
            <person name="Yoshinaga Y."/>
            <person name="Zwiers L.-H."/>
            <person name="Turgeon B."/>
            <person name="Goodwin S."/>
            <person name="Spatafora J."/>
            <person name="Crous P."/>
            <person name="Grigoriev I."/>
        </authorList>
    </citation>
    <scope>NUCLEOTIDE SEQUENCE</scope>
    <source>
        <strain evidence="2">CBS 113979</strain>
    </source>
</reference>
<name>A0A6G1H2L7_9PEZI</name>
<keyword evidence="1" id="KW-0732">Signal</keyword>
<dbReference type="Gene3D" id="3.40.50.1580">
    <property type="entry name" value="Nucleoside phosphorylase domain"/>
    <property type="match status" value="1"/>
</dbReference>
<dbReference type="GO" id="GO:0003824">
    <property type="term" value="F:catalytic activity"/>
    <property type="evidence" value="ECO:0007669"/>
    <property type="project" value="InterPro"/>
</dbReference>
<keyword evidence="3" id="KW-1185">Reference proteome</keyword>
<dbReference type="PANTHER" id="PTHR46082:SF11">
    <property type="entry name" value="AAA+ ATPASE DOMAIN-CONTAINING PROTEIN-RELATED"/>
    <property type="match status" value="1"/>
</dbReference>
<sequence length="55" mass="6102">TIGVICALVIEMAAFVVMLDETHDPLPEFEDDQNSYTFGKIGNHNIVVTCLHDPQ</sequence>
<accession>A0A6G1H2L7</accession>